<sequence length="337" mass="37530">MSFDTYSNDGDDVVRSSDRPFDDDGYINYDSSNNYDPSTAFSAYDDPTDADHNHQPLPSDEEIPIHHVSDAGTPPSPEAYGFHSDPVLPDDSPSPFVSESNGKPFADDGGVFASDGPVLPPPEEMREEGFMLKEWRRQNAVRLEEKQRNEKEMLNQIIDEADEYKRSFHEKRKSNCETNQANNREREKLFLANQKKFHAEADKQYWKAIAELIPHELPTIEKKRGKKDQERKPSVVVIQGPKPGKPTDLTRMRHILLKLKQTPPPHMKPPPPPPAPTSAKDAAAAPTKDGAPAAKESATKDGTPRKDANSSSTESKEEAFVASRDQQVAPPEPVAAE</sequence>
<accession>A0ACC2KT15</accession>
<organism evidence="1 2">
    <name type="scientific">Persea americana</name>
    <name type="common">Avocado</name>
    <dbReference type="NCBI Taxonomy" id="3435"/>
    <lineage>
        <taxon>Eukaryota</taxon>
        <taxon>Viridiplantae</taxon>
        <taxon>Streptophyta</taxon>
        <taxon>Embryophyta</taxon>
        <taxon>Tracheophyta</taxon>
        <taxon>Spermatophyta</taxon>
        <taxon>Magnoliopsida</taxon>
        <taxon>Magnoliidae</taxon>
        <taxon>Laurales</taxon>
        <taxon>Lauraceae</taxon>
        <taxon>Persea</taxon>
    </lineage>
</organism>
<name>A0ACC2KT15_PERAE</name>
<gene>
    <name evidence="1" type="ORF">MRB53_032842</name>
</gene>
<reference evidence="1 2" key="1">
    <citation type="journal article" date="2022" name="Hortic Res">
        <title>A haplotype resolved chromosomal level avocado genome allows analysis of novel avocado genes.</title>
        <authorList>
            <person name="Nath O."/>
            <person name="Fletcher S.J."/>
            <person name="Hayward A."/>
            <person name="Shaw L.M."/>
            <person name="Masouleh A.K."/>
            <person name="Furtado A."/>
            <person name="Henry R.J."/>
            <person name="Mitter N."/>
        </authorList>
    </citation>
    <scope>NUCLEOTIDE SEQUENCE [LARGE SCALE GENOMIC DNA]</scope>
    <source>
        <strain evidence="2">cv. Hass</strain>
    </source>
</reference>
<comment type="caution">
    <text evidence="1">The sequence shown here is derived from an EMBL/GenBank/DDBJ whole genome shotgun (WGS) entry which is preliminary data.</text>
</comment>
<dbReference type="Proteomes" id="UP001234297">
    <property type="component" value="Chromosome 11"/>
</dbReference>
<proteinExistence type="predicted"/>
<evidence type="ECO:0000313" key="2">
    <source>
        <dbReference type="Proteomes" id="UP001234297"/>
    </source>
</evidence>
<protein>
    <submittedName>
        <fullName evidence="1">Uncharacterized protein</fullName>
    </submittedName>
</protein>
<keyword evidence="2" id="KW-1185">Reference proteome</keyword>
<dbReference type="EMBL" id="CM056819">
    <property type="protein sequence ID" value="KAJ8624312.1"/>
    <property type="molecule type" value="Genomic_DNA"/>
</dbReference>
<evidence type="ECO:0000313" key="1">
    <source>
        <dbReference type="EMBL" id="KAJ8624312.1"/>
    </source>
</evidence>